<dbReference type="NCBIfam" id="TIGR00413">
    <property type="entry name" value="rlpA"/>
    <property type="match status" value="1"/>
</dbReference>
<dbReference type="SUPFAM" id="SSF110997">
    <property type="entry name" value="Sporulation related repeat"/>
    <property type="match status" value="1"/>
</dbReference>
<dbReference type="PANTHER" id="PTHR34183">
    <property type="entry name" value="ENDOLYTIC PEPTIDOGLYCAN TRANSGLYCOSYLASE RLPA"/>
    <property type="match status" value="1"/>
</dbReference>
<dbReference type="HAMAP" id="MF_02071">
    <property type="entry name" value="RlpA"/>
    <property type="match status" value="1"/>
</dbReference>
<dbReference type="OrthoDB" id="9779128at2"/>
<dbReference type="InterPro" id="IPR036680">
    <property type="entry name" value="SPOR-like_sf"/>
</dbReference>
<dbReference type="Pfam" id="PF05036">
    <property type="entry name" value="SPOR"/>
    <property type="match status" value="1"/>
</dbReference>
<dbReference type="InterPro" id="IPR036908">
    <property type="entry name" value="RlpA-like_sf"/>
</dbReference>
<dbReference type="Gene3D" id="2.40.40.10">
    <property type="entry name" value="RlpA-like domain"/>
    <property type="match status" value="1"/>
</dbReference>
<reference evidence="8 9" key="1">
    <citation type="journal article" date="2016" name="Front. Microbiol.">
        <title>Genomic Insight into the Host-Endosymbiont Relationship of Endozoicomonas montiporae CL-33(T) with its Coral Host.</title>
        <authorList>
            <person name="Ding J.-Y."/>
            <person name="Shiu J.-H."/>
            <person name="Chen W.-M."/>
            <person name="Chiang Y.-R."/>
            <person name="Tang S.-L."/>
        </authorList>
    </citation>
    <scope>NUCLEOTIDE SEQUENCE [LARGE SCALE GENOMIC DNA]</scope>
    <source>
        <strain evidence="8 9">CL-33</strain>
    </source>
</reference>
<keyword evidence="4" id="KW-0564">Palmitate</keyword>
<dbReference type="Gene3D" id="3.30.70.1070">
    <property type="entry name" value="Sporulation related repeat"/>
    <property type="match status" value="1"/>
</dbReference>
<evidence type="ECO:0000313" key="8">
    <source>
        <dbReference type="EMBL" id="AMO55146.1"/>
    </source>
</evidence>
<dbReference type="GO" id="GO:0009279">
    <property type="term" value="C:cell outer membrane"/>
    <property type="evidence" value="ECO:0007669"/>
    <property type="project" value="TreeGrafter"/>
</dbReference>
<dbReference type="InterPro" id="IPR009009">
    <property type="entry name" value="RlpA-like_DPBB"/>
</dbReference>
<dbReference type="PANTHER" id="PTHR34183:SF1">
    <property type="entry name" value="ENDOLYTIC PEPTIDOGLYCAN TRANSGLYCOSYLASE RLPA"/>
    <property type="match status" value="1"/>
</dbReference>
<feature type="domain" description="SPOR" evidence="7">
    <location>
        <begin position="180"/>
        <end position="260"/>
    </location>
</feature>
<dbReference type="AlphaFoldDB" id="A0A142B8S0"/>
<dbReference type="InterPro" id="IPR034718">
    <property type="entry name" value="RlpA"/>
</dbReference>
<feature type="chain" id="PRO_5009985965" description="Endolytic peptidoglycan transglycosylase RlpA" evidence="6">
    <location>
        <begin position="30"/>
        <end position="264"/>
    </location>
</feature>
<keyword evidence="1 6" id="KW-0732">Signal</keyword>
<comment type="similarity">
    <text evidence="4 5">Belongs to the RlpA family.</text>
</comment>
<comment type="function">
    <text evidence="4">Lytic transglycosylase with a strong preference for naked glycan strands that lack stem peptides.</text>
</comment>
<dbReference type="InterPro" id="IPR007730">
    <property type="entry name" value="SPOR-like_dom"/>
</dbReference>
<keyword evidence="2 4" id="KW-0456">Lyase</keyword>
<dbReference type="Pfam" id="PF03330">
    <property type="entry name" value="DPBB_1"/>
    <property type="match status" value="1"/>
</dbReference>
<dbReference type="SUPFAM" id="SSF50685">
    <property type="entry name" value="Barwin-like endoglucanases"/>
    <property type="match status" value="1"/>
</dbReference>
<evidence type="ECO:0000256" key="1">
    <source>
        <dbReference type="ARBA" id="ARBA00022729"/>
    </source>
</evidence>
<keyword evidence="4" id="KW-0472">Membrane</keyword>
<dbReference type="KEGG" id="emp:EZMO1_0931"/>
<dbReference type="InterPro" id="IPR012997">
    <property type="entry name" value="RplA"/>
</dbReference>
<sequence length="264" mass="28948">MHSTKTFRQASFAGLIVLFLSGCAGVAQKDGAPANPRDVSDIPDAIPVVHQGAIKNSPYQHDGVLYEPMMSANEYSEVGIASWYGTKFHGKQTANGEVYDLYGMTAAHKTLPLPSYVKVTNRANDRSVVLRVNDRGPFVEDRVIDLSFAAAKKLGFAEDGITEVLVEGIDVGAFAAAHIEGEHQEVFLQMAAFSNYHNAQVMRRQLSASTDTPVKIVKSENEEELLYKVRIGPVQTPEHMEALLDTLEAGRFDSPYLVYETVAQ</sequence>
<dbReference type="STRING" id="570277.EZMO1_0931"/>
<dbReference type="EC" id="4.2.2.-" evidence="4"/>
<dbReference type="GO" id="GO:0071555">
    <property type="term" value="P:cell wall organization"/>
    <property type="evidence" value="ECO:0007669"/>
    <property type="project" value="UniProtKB-KW"/>
</dbReference>
<evidence type="ECO:0000256" key="4">
    <source>
        <dbReference type="HAMAP-Rule" id="MF_02071"/>
    </source>
</evidence>
<evidence type="ECO:0000313" key="9">
    <source>
        <dbReference type="Proteomes" id="UP000071065"/>
    </source>
</evidence>
<dbReference type="EMBL" id="CP013251">
    <property type="protein sequence ID" value="AMO55146.1"/>
    <property type="molecule type" value="Genomic_DNA"/>
</dbReference>
<evidence type="ECO:0000256" key="6">
    <source>
        <dbReference type="SAM" id="SignalP"/>
    </source>
</evidence>
<dbReference type="GO" id="GO:0000270">
    <property type="term" value="P:peptidoglycan metabolic process"/>
    <property type="evidence" value="ECO:0007669"/>
    <property type="project" value="UniProtKB-UniRule"/>
</dbReference>
<organism evidence="8 9">
    <name type="scientific">Endozoicomonas montiporae CL-33</name>
    <dbReference type="NCBI Taxonomy" id="570277"/>
    <lineage>
        <taxon>Bacteria</taxon>
        <taxon>Pseudomonadati</taxon>
        <taxon>Pseudomonadota</taxon>
        <taxon>Gammaproteobacteria</taxon>
        <taxon>Oceanospirillales</taxon>
        <taxon>Endozoicomonadaceae</taxon>
        <taxon>Endozoicomonas</taxon>
    </lineage>
</organism>
<dbReference type="FunFam" id="2.40.40.10:FF:000003">
    <property type="entry name" value="Endolytic peptidoglycan transglycosylase RlpA"/>
    <property type="match status" value="1"/>
</dbReference>
<protein>
    <recommendedName>
        <fullName evidence="4">Endolytic peptidoglycan transglycosylase RlpA</fullName>
        <ecNumber evidence="4">4.2.2.-</ecNumber>
    </recommendedName>
</protein>
<dbReference type="GO" id="GO:0008932">
    <property type="term" value="F:lytic endotransglycosylase activity"/>
    <property type="evidence" value="ECO:0007669"/>
    <property type="project" value="UniProtKB-UniRule"/>
</dbReference>
<keyword evidence="4 8" id="KW-0449">Lipoprotein</keyword>
<accession>A0A142B8S0</accession>
<comment type="subcellular location">
    <subcellularLocation>
        <location evidence="4">Cell membrane</location>
        <topology evidence="4">Lipid-anchor</topology>
    </subcellularLocation>
</comment>
<dbReference type="PATRIC" id="fig|570277.3.peg.1014"/>
<evidence type="ECO:0000256" key="2">
    <source>
        <dbReference type="ARBA" id="ARBA00023239"/>
    </source>
</evidence>
<dbReference type="PROSITE" id="PS51257">
    <property type="entry name" value="PROKAR_LIPOPROTEIN"/>
    <property type="match status" value="1"/>
</dbReference>
<keyword evidence="4" id="KW-1003">Cell membrane</keyword>
<keyword evidence="3 4" id="KW-0961">Cell wall biogenesis/degradation</keyword>
<evidence type="ECO:0000256" key="5">
    <source>
        <dbReference type="RuleBase" id="RU003495"/>
    </source>
</evidence>
<dbReference type="CDD" id="cd22268">
    <property type="entry name" value="DPBB_RlpA-like"/>
    <property type="match status" value="1"/>
</dbReference>
<proteinExistence type="inferred from homology"/>
<gene>
    <name evidence="4 8" type="primary">rlpA</name>
    <name evidence="8" type="ORF">EZMO1_0931</name>
</gene>
<name>A0A142B8S0_9GAMM</name>
<dbReference type="PROSITE" id="PS51724">
    <property type="entry name" value="SPOR"/>
    <property type="match status" value="1"/>
</dbReference>
<evidence type="ECO:0000259" key="7">
    <source>
        <dbReference type="PROSITE" id="PS51724"/>
    </source>
</evidence>
<dbReference type="RefSeq" id="WP_051789845.1">
    <property type="nucleotide sequence ID" value="NZ_CP013251.1"/>
</dbReference>
<evidence type="ECO:0000256" key="3">
    <source>
        <dbReference type="ARBA" id="ARBA00023316"/>
    </source>
</evidence>
<dbReference type="GO" id="GO:0005886">
    <property type="term" value="C:plasma membrane"/>
    <property type="evidence" value="ECO:0007669"/>
    <property type="project" value="UniProtKB-SubCell"/>
</dbReference>
<dbReference type="Proteomes" id="UP000071065">
    <property type="component" value="Chromosome"/>
</dbReference>
<feature type="signal peptide" evidence="6">
    <location>
        <begin position="1"/>
        <end position="29"/>
    </location>
</feature>
<dbReference type="GO" id="GO:0042834">
    <property type="term" value="F:peptidoglycan binding"/>
    <property type="evidence" value="ECO:0007669"/>
    <property type="project" value="InterPro"/>
</dbReference>